<feature type="region of interest" description="Disordered" evidence="1">
    <location>
        <begin position="313"/>
        <end position="373"/>
    </location>
</feature>
<feature type="region of interest" description="Disordered" evidence="1">
    <location>
        <begin position="405"/>
        <end position="436"/>
    </location>
</feature>
<feature type="compositionally biased region" description="Polar residues" evidence="1">
    <location>
        <begin position="12"/>
        <end position="22"/>
    </location>
</feature>
<dbReference type="OrthoDB" id="73788at2759"/>
<proteinExistence type="predicted"/>
<dbReference type="EMBL" id="JACMSC010000015">
    <property type="protein sequence ID" value="KAG6487563.1"/>
    <property type="molecule type" value="Genomic_DNA"/>
</dbReference>
<comment type="caution">
    <text evidence="3">The sequence shown here is derived from an EMBL/GenBank/DDBJ whole genome shotgun (WGS) entry which is preliminary data.</text>
</comment>
<dbReference type="InterPro" id="IPR051494">
    <property type="entry name" value="BSD_domain-containing"/>
</dbReference>
<evidence type="ECO:0000256" key="1">
    <source>
        <dbReference type="SAM" id="MobiDB-lite"/>
    </source>
</evidence>
<keyword evidence="4" id="KW-1185">Reference proteome</keyword>
<feature type="compositionally biased region" description="Basic and acidic residues" evidence="1">
    <location>
        <begin position="23"/>
        <end position="35"/>
    </location>
</feature>
<feature type="compositionally biased region" description="Acidic residues" evidence="1">
    <location>
        <begin position="405"/>
        <end position="421"/>
    </location>
</feature>
<accession>A0A8J5KKV6</accession>
<feature type="region of interest" description="Disordered" evidence="1">
    <location>
        <begin position="445"/>
        <end position="464"/>
    </location>
</feature>
<dbReference type="PANTHER" id="PTHR16019:SF5">
    <property type="entry name" value="BSD DOMAIN-CONTAINING PROTEIN 1"/>
    <property type="match status" value="1"/>
</dbReference>
<dbReference type="SMART" id="SM00751">
    <property type="entry name" value="BSD"/>
    <property type="match status" value="1"/>
</dbReference>
<evidence type="ECO:0000313" key="3">
    <source>
        <dbReference type="EMBL" id="KAG6487563.1"/>
    </source>
</evidence>
<feature type="domain" description="BSD" evidence="2">
    <location>
        <begin position="215"/>
        <end position="267"/>
    </location>
</feature>
<evidence type="ECO:0000313" key="4">
    <source>
        <dbReference type="Proteomes" id="UP000734854"/>
    </source>
</evidence>
<dbReference type="AlphaFoldDB" id="A0A8J5KKV6"/>
<name>A0A8J5KKV6_ZINOF</name>
<organism evidence="3 4">
    <name type="scientific">Zingiber officinale</name>
    <name type="common">Ginger</name>
    <name type="synonym">Amomum zingiber</name>
    <dbReference type="NCBI Taxonomy" id="94328"/>
    <lineage>
        <taxon>Eukaryota</taxon>
        <taxon>Viridiplantae</taxon>
        <taxon>Streptophyta</taxon>
        <taxon>Embryophyta</taxon>
        <taxon>Tracheophyta</taxon>
        <taxon>Spermatophyta</taxon>
        <taxon>Magnoliopsida</taxon>
        <taxon>Liliopsida</taxon>
        <taxon>Zingiberales</taxon>
        <taxon>Zingiberaceae</taxon>
        <taxon>Zingiber</taxon>
    </lineage>
</organism>
<dbReference type="GO" id="GO:0005737">
    <property type="term" value="C:cytoplasm"/>
    <property type="evidence" value="ECO:0007669"/>
    <property type="project" value="TreeGrafter"/>
</dbReference>
<dbReference type="Proteomes" id="UP000734854">
    <property type="component" value="Unassembled WGS sequence"/>
</dbReference>
<dbReference type="PROSITE" id="PS50858">
    <property type="entry name" value="BSD"/>
    <property type="match status" value="1"/>
</dbReference>
<dbReference type="PANTHER" id="PTHR16019">
    <property type="entry name" value="SYNAPSE-ASSOCIATED PROTEIN"/>
    <property type="match status" value="1"/>
</dbReference>
<gene>
    <name evidence="3" type="ORF">ZIOFF_056151</name>
</gene>
<sequence>MDFFRSVFSGDADSSTSPNSPRSDLDHDDHERGGEDFYDGEIPSPNSPDNEVEDREGGTGGWIFGGLIKTFASKSESIIQTYRRDLADFSTGLKEETTAFREIASRTVRDIPGSLEVGASLAQESLESVGQAIDDLGTSVWRGTADIISQSKEVILSLEDGEDPEEQVLDEPRLPASSAASSRVYNRYEMLLLAIQSDVSTFSEDPEDTDAFSKWRSEFDLAMKKEEMENLCNENDTLDGFLNKLVPSVVDYDTLWCRYFYKVHKLKQAEDARAELVKRVISREEEEDLTWDIDDDEENIDKTTGDATMSEKLEEKKEKDALSIVGTSGEQRANGISEDQILKGSDAEVNRKEISTSDNHEDTKSKVESMTSKLDETMLTGGKIDSADSSKCSDFSIISFQNSVPEEEDLGWDEIEDLLEEEEKKPGDSNSTVLKVDLHKRLSAAEEDEDLSWDINDDDEPIKP</sequence>
<feature type="region of interest" description="Disordered" evidence="1">
    <location>
        <begin position="1"/>
        <end position="58"/>
    </location>
</feature>
<dbReference type="Pfam" id="PF03909">
    <property type="entry name" value="BSD"/>
    <property type="match status" value="1"/>
</dbReference>
<dbReference type="InterPro" id="IPR005607">
    <property type="entry name" value="BSD_dom"/>
</dbReference>
<feature type="compositionally biased region" description="Basic and acidic residues" evidence="1">
    <location>
        <begin position="345"/>
        <end position="367"/>
    </location>
</feature>
<evidence type="ECO:0000259" key="2">
    <source>
        <dbReference type="PROSITE" id="PS50858"/>
    </source>
</evidence>
<reference evidence="3 4" key="1">
    <citation type="submission" date="2020-08" db="EMBL/GenBank/DDBJ databases">
        <title>Plant Genome Project.</title>
        <authorList>
            <person name="Zhang R.-G."/>
        </authorList>
    </citation>
    <scope>NUCLEOTIDE SEQUENCE [LARGE SCALE GENOMIC DNA]</scope>
    <source>
        <tissue evidence="3">Rhizome</tissue>
    </source>
</reference>
<protein>
    <recommendedName>
        <fullName evidence="2">BSD domain-containing protein</fullName>
    </recommendedName>
</protein>